<dbReference type="InterPro" id="IPR000944">
    <property type="entry name" value="Tscrpt_reg_Rrf2"/>
</dbReference>
<dbReference type="PANTHER" id="PTHR33221:SF5">
    <property type="entry name" value="HTH-TYPE TRANSCRIPTIONAL REGULATOR ISCR"/>
    <property type="match status" value="1"/>
</dbReference>
<dbReference type="GO" id="GO:0003677">
    <property type="term" value="F:DNA binding"/>
    <property type="evidence" value="ECO:0007669"/>
    <property type="project" value="UniProtKB-KW"/>
</dbReference>
<dbReference type="GO" id="GO:0003700">
    <property type="term" value="F:DNA-binding transcription factor activity"/>
    <property type="evidence" value="ECO:0007669"/>
    <property type="project" value="TreeGrafter"/>
</dbReference>
<dbReference type="PANTHER" id="PTHR33221">
    <property type="entry name" value="WINGED HELIX-TURN-HELIX TRANSCRIPTIONAL REGULATOR, RRF2 FAMILY"/>
    <property type="match status" value="1"/>
</dbReference>
<dbReference type="InterPro" id="IPR030489">
    <property type="entry name" value="TR_Rrf2-type_CS"/>
</dbReference>
<accession>A0AAU8GAW0</accession>
<dbReference type="Pfam" id="PF02082">
    <property type="entry name" value="Rrf2"/>
    <property type="match status" value="1"/>
</dbReference>
<evidence type="ECO:0000313" key="2">
    <source>
        <dbReference type="EMBL" id="XCH33843.1"/>
    </source>
</evidence>
<gene>
    <name evidence="2" type="ORF">ABV300_02925</name>
</gene>
<dbReference type="NCBIfam" id="TIGR00738">
    <property type="entry name" value="rrf2_super"/>
    <property type="match status" value="1"/>
</dbReference>
<dbReference type="SUPFAM" id="SSF46785">
    <property type="entry name" value="Winged helix' DNA-binding domain"/>
    <property type="match status" value="1"/>
</dbReference>
<evidence type="ECO:0000256" key="1">
    <source>
        <dbReference type="ARBA" id="ARBA00023125"/>
    </source>
</evidence>
<sequence>MKLSARGRHSMEAMFDLAIHYGEGPILIRDIAMRRRISEQYLAQLFIPLRIAGLVRSVRGANGGFVLAKEPSEIRLSEVVRATEGSTAPSECVDDARVCWKGEHCVTRQVWTQIKQATDGILNSLTLADMVERWRQSGVPEVPEEEGLLSA</sequence>
<protein>
    <submittedName>
        <fullName evidence="2">Rrf2 family transcriptional regulator</fullName>
    </submittedName>
</protein>
<dbReference type="Gene3D" id="1.10.10.10">
    <property type="entry name" value="Winged helix-like DNA-binding domain superfamily/Winged helix DNA-binding domain"/>
    <property type="match status" value="1"/>
</dbReference>
<dbReference type="InterPro" id="IPR036388">
    <property type="entry name" value="WH-like_DNA-bd_sf"/>
</dbReference>
<dbReference type="InterPro" id="IPR036390">
    <property type="entry name" value="WH_DNA-bd_sf"/>
</dbReference>
<keyword evidence="1" id="KW-0238">DNA-binding</keyword>
<organism evidence="2">
    <name type="scientific">Dehalogenimonas sp. 4OHTPN</name>
    <dbReference type="NCBI Taxonomy" id="3166643"/>
    <lineage>
        <taxon>Bacteria</taxon>
        <taxon>Bacillati</taxon>
        <taxon>Chloroflexota</taxon>
        <taxon>Dehalococcoidia</taxon>
        <taxon>Dehalococcoidales</taxon>
        <taxon>Dehalococcoidaceae</taxon>
        <taxon>Dehalogenimonas</taxon>
    </lineage>
</organism>
<dbReference type="EMBL" id="CP159307">
    <property type="protein sequence ID" value="XCH33843.1"/>
    <property type="molecule type" value="Genomic_DNA"/>
</dbReference>
<dbReference type="RefSeq" id="WP_353715035.1">
    <property type="nucleotide sequence ID" value="NZ_CP159307.1"/>
</dbReference>
<name>A0AAU8GAW0_9CHLR</name>
<dbReference type="AlphaFoldDB" id="A0AAU8GAW0"/>
<dbReference type="GO" id="GO:0005829">
    <property type="term" value="C:cytosol"/>
    <property type="evidence" value="ECO:0007669"/>
    <property type="project" value="TreeGrafter"/>
</dbReference>
<dbReference type="PROSITE" id="PS51197">
    <property type="entry name" value="HTH_RRF2_2"/>
    <property type="match status" value="1"/>
</dbReference>
<proteinExistence type="predicted"/>
<dbReference type="PROSITE" id="PS01332">
    <property type="entry name" value="HTH_RRF2_1"/>
    <property type="match status" value="1"/>
</dbReference>
<reference evidence="2" key="1">
    <citation type="submission" date="2024-06" db="EMBL/GenBank/DDBJ databases">
        <title>A Novel Isolate, Dehalogenimonas sp. Strain 4OHTPN, Dechlorinates Aromatic 4 Hydroxy chlorothalonil by a Novel Reductive Dehalogenase.</title>
        <authorList>
            <person name="Liu G."/>
        </authorList>
    </citation>
    <scope>NUCLEOTIDE SEQUENCE</scope>
    <source>
        <strain evidence="2">4OHTPN</strain>
    </source>
</reference>